<name>A0AB74U373_9GAMM</name>
<evidence type="ECO:0000259" key="1">
    <source>
        <dbReference type="Pfam" id="PF07883"/>
    </source>
</evidence>
<dbReference type="SUPFAM" id="SSF51182">
    <property type="entry name" value="RmlC-like cupins"/>
    <property type="match status" value="1"/>
</dbReference>
<dbReference type="EMBL" id="CP159578">
    <property type="protein sequence ID" value="XCJ78652.1"/>
    <property type="molecule type" value="Genomic_DNA"/>
</dbReference>
<dbReference type="RefSeq" id="WP_353979626.1">
    <property type="nucleotide sequence ID" value="NZ_CP159578.1"/>
</dbReference>
<dbReference type="InterPro" id="IPR014710">
    <property type="entry name" value="RmlC-like_jellyroll"/>
</dbReference>
<accession>A0AB74U373</accession>
<dbReference type="AlphaFoldDB" id="A0AB74U373"/>
<evidence type="ECO:0000313" key="2">
    <source>
        <dbReference type="EMBL" id="XCJ78652.1"/>
    </source>
</evidence>
<dbReference type="InterPro" id="IPR013096">
    <property type="entry name" value="Cupin_2"/>
</dbReference>
<feature type="domain" description="Cupin type-2" evidence="1">
    <location>
        <begin position="2"/>
        <end position="35"/>
    </location>
</feature>
<proteinExistence type="predicted"/>
<reference evidence="2" key="1">
    <citation type="submission" date="2024-06" db="EMBL/GenBank/DDBJ databases">
        <title>Complete genome of Salinicola endophyticus HNIBRBA4755.</title>
        <authorList>
            <person name="Shin S.Y."/>
            <person name="Kang H."/>
            <person name="Song J."/>
        </authorList>
    </citation>
    <scope>NUCLEOTIDE SEQUENCE</scope>
    <source>
        <strain evidence="2">HNIBRBA4755</strain>
    </source>
</reference>
<dbReference type="Pfam" id="PF07883">
    <property type="entry name" value="Cupin_2"/>
    <property type="match status" value="1"/>
</dbReference>
<dbReference type="Gene3D" id="2.60.120.10">
    <property type="entry name" value="Jelly Rolls"/>
    <property type="match status" value="1"/>
</dbReference>
<sequence length="51" mass="5524">MIASGSAVLDRDGERLAASTGDVLFVPKGMAHRFDTFSADFSTWVLFFGPE</sequence>
<dbReference type="InterPro" id="IPR011051">
    <property type="entry name" value="RmlC_Cupin_sf"/>
</dbReference>
<organism evidence="2">
    <name type="scientific">Salinicola endophyticus</name>
    <dbReference type="NCBI Taxonomy" id="1949083"/>
    <lineage>
        <taxon>Bacteria</taxon>
        <taxon>Pseudomonadati</taxon>
        <taxon>Pseudomonadota</taxon>
        <taxon>Gammaproteobacteria</taxon>
        <taxon>Oceanospirillales</taxon>
        <taxon>Halomonadaceae</taxon>
        <taxon>Salinicola</taxon>
    </lineage>
</organism>
<protein>
    <submittedName>
        <fullName evidence="2">Cupin domain-containing protein</fullName>
    </submittedName>
</protein>
<gene>
    <name evidence="2" type="ORF">ABV408_14580</name>
</gene>